<comment type="caution">
    <text evidence="1">The sequence shown here is derived from an EMBL/GenBank/DDBJ whole genome shotgun (WGS) entry which is preliminary data.</text>
</comment>
<proteinExistence type="predicted"/>
<accession>A0ABU6R8N0</accession>
<keyword evidence="2" id="KW-1185">Reference proteome</keyword>
<evidence type="ECO:0000313" key="1">
    <source>
        <dbReference type="EMBL" id="MED6120336.1"/>
    </source>
</evidence>
<dbReference type="EMBL" id="JASCZI010030271">
    <property type="protein sequence ID" value="MED6120336.1"/>
    <property type="molecule type" value="Genomic_DNA"/>
</dbReference>
<reference evidence="1 2" key="1">
    <citation type="journal article" date="2023" name="Plants (Basel)">
        <title>Bridging the Gap: Combining Genomics and Transcriptomics Approaches to Understand Stylosanthes scabra, an Orphan Legume from the Brazilian Caatinga.</title>
        <authorList>
            <person name="Ferreira-Neto J.R.C."/>
            <person name="da Silva M.D."/>
            <person name="Binneck E."/>
            <person name="de Melo N.F."/>
            <person name="da Silva R.H."/>
            <person name="de Melo A.L.T.M."/>
            <person name="Pandolfi V."/>
            <person name="Bustamante F.O."/>
            <person name="Brasileiro-Vidal A.C."/>
            <person name="Benko-Iseppon A.M."/>
        </authorList>
    </citation>
    <scope>NUCLEOTIDE SEQUENCE [LARGE SCALE GENOMIC DNA]</scope>
    <source>
        <tissue evidence="1">Leaves</tissue>
    </source>
</reference>
<gene>
    <name evidence="1" type="ORF">PIB30_020016</name>
</gene>
<protein>
    <submittedName>
        <fullName evidence="1">Uncharacterized protein</fullName>
    </submittedName>
</protein>
<evidence type="ECO:0000313" key="2">
    <source>
        <dbReference type="Proteomes" id="UP001341840"/>
    </source>
</evidence>
<sequence length="151" mass="16337">MGFLNYNERKSPPRAGASTTQVRVEKLILCVSLAYQLFGGGVSDPTDQLLNELLEPAITRPILSLNGAGVCDPTTEAERTLGTCCHQAHALIPVITVVNPCRRDLTLASRGVRIAVKDLTSFLPIRSYGGLAAKVICTFHLTAETLWDSTR</sequence>
<name>A0ABU6R8N0_9FABA</name>
<dbReference type="Proteomes" id="UP001341840">
    <property type="component" value="Unassembled WGS sequence"/>
</dbReference>
<organism evidence="1 2">
    <name type="scientific">Stylosanthes scabra</name>
    <dbReference type="NCBI Taxonomy" id="79078"/>
    <lineage>
        <taxon>Eukaryota</taxon>
        <taxon>Viridiplantae</taxon>
        <taxon>Streptophyta</taxon>
        <taxon>Embryophyta</taxon>
        <taxon>Tracheophyta</taxon>
        <taxon>Spermatophyta</taxon>
        <taxon>Magnoliopsida</taxon>
        <taxon>eudicotyledons</taxon>
        <taxon>Gunneridae</taxon>
        <taxon>Pentapetalae</taxon>
        <taxon>rosids</taxon>
        <taxon>fabids</taxon>
        <taxon>Fabales</taxon>
        <taxon>Fabaceae</taxon>
        <taxon>Papilionoideae</taxon>
        <taxon>50 kb inversion clade</taxon>
        <taxon>dalbergioids sensu lato</taxon>
        <taxon>Dalbergieae</taxon>
        <taxon>Pterocarpus clade</taxon>
        <taxon>Stylosanthes</taxon>
    </lineage>
</organism>